<evidence type="ECO:0000256" key="1">
    <source>
        <dbReference type="ARBA" id="ARBA00004141"/>
    </source>
</evidence>
<comment type="subcellular location">
    <subcellularLocation>
        <location evidence="1">Membrane</location>
        <topology evidence="1">Multi-pass membrane protein</topology>
    </subcellularLocation>
</comment>
<evidence type="ECO:0000313" key="6">
    <source>
        <dbReference type="EMBL" id="GEQ19523.1"/>
    </source>
</evidence>
<evidence type="ECO:0000259" key="5">
    <source>
        <dbReference type="Pfam" id="PF19935"/>
    </source>
</evidence>
<dbReference type="Proteomes" id="UP000238081">
    <property type="component" value="Unassembled WGS sequence"/>
</dbReference>
<organism evidence="7 8">
    <name type="scientific">Clostridium butyricum</name>
    <dbReference type="NCBI Taxonomy" id="1492"/>
    <lineage>
        <taxon>Bacteria</taxon>
        <taxon>Bacillati</taxon>
        <taxon>Bacillota</taxon>
        <taxon>Clostridia</taxon>
        <taxon>Eubacteriales</taxon>
        <taxon>Clostridiaceae</taxon>
        <taxon>Clostridium</taxon>
    </lineage>
</organism>
<feature type="domain" description="DUF6398" evidence="5">
    <location>
        <begin position="14"/>
        <end position="119"/>
    </location>
</feature>
<evidence type="ECO:0000256" key="2">
    <source>
        <dbReference type="ARBA" id="ARBA00022692"/>
    </source>
</evidence>
<dbReference type="Proteomes" id="UP000321089">
    <property type="component" value="Unassembled WGS sequence"/>
</dbReference>
<dbReference type="AlphaFoldDB" id="A0A2S7F8J6"/>
<keyword evidence="3" id="KW-1133">Transmembrane helix</keyword>
<dbReference type="SUPFAM" id="SSF48452">
    <property type="entry name" value="TPR-like"/>
    <property type="match status" value="1"/>
</dbReference>
<dbReference type="InterPro" id="IPR007311">
    <property type="entry name" value="ST7"/>
</dbReference>
<dbReference type="InterPro" id="IPR011990">
    <property type="entry name" value="TPR-like_helical_dom_sf"/>
</dbReference>
<keyword evidence="2" id="KW-0812">Transmembrane</keyword>
<name>A0A2S7F8J6_CLOBU</name>
<reference evidence="7 8" key="1">
    <citation type="submission" date="2016-01" db="EMBL/GenBank/DDBJ databases">
        <title>Characterization of the Clostridium difficile lineages that are prevalent in Hong Kong and China.</title>
        <authorList>
            <person name="Kwok J.S.-L."/>
            <person name="Lam W.-Y."/>
            <person name="Ip M."/>
            <person name="Chan T.-F."/>
            <person name="Hawkey P.M."/>
            <person name="Tsui S.K.-W."/>
        </authorList>
    </citation>
    <scope>NUCLEOTIDE SEQUENCE [LARGE SCALE GENOMIC DNA]</scope>
    <source>
        <strain evidence="7 8">300064</strain>
    </source>
</reference>
<evidence type="ECO:0000313" key="8">
    <source>
        <dbReference type="Proteomes" id="UP000238081"/>
    </source>
</evidence>
<proteinExistence type="predicted"/>
<sequence length="403" mass="46027">MQELSNVLAGKYEEIVEKITSFSNEYLNDEYKNICIEATKVLFLNNEEQVKKGKASSWAAGVVHAMGTVNNLFDAKNNPYIKALDLYKELGVSSSTGSSKSKEVRNLLNLDENSEKWTIKIADSSADAEKEAAVAVTEENISENNEANTFRFAVNKNFVVAQKIVDRAWREKNFNNKAKYAKEALTIYEDCPDAYIILSKNSSLNNEEKKMLLEKAVQAAQNVLKITDLKDTDLRLFKLPIAEPFFGAKYTLALHLWNINEREEAIRNLNDVLTYNKKDNLVCRGILTSWLIIEGKLKEAEEILARCEHDYLLDTNYNRVACLFKTGKLKEAERALRRAYKRNPLVIDYLLKSKTIKDIKGAVKPGSPEEAMKYAKLGLEVWSDLEMIKWLKSMKMDFEILNF</sequence>
<dbReference type="EMBL" id="BKBC01000001">
    <property type="protein sequence ID" value="GEQ19523.1"/>
    <property type="molecule type" value="Genomic_DNA"/>
</dbReference>
<dbReference type="RefSeq" id="WP_024038973.1">
    <property type="nucleotide sequence ID" value="NZ_BKBC01000001.1"/>
</dbReference>
<gene>
    <name evidence="7" type="ORF">AWN73_03585</name>
    <name evidence="6" type="ORF">CBU02nite_00290</name>
</gene>
<dbReference type="EMBL" id="LRDH01000118">
    <property type="protein sequence ID" value="PPV13628.1"/>
    <property type="molecule type" value="Genomic_DNA"/>
</dbReference>
<dbReference type="Pfam" id="PF19935">
    <property type="entry name" value="DUF6398"/>
    <property type="match status" value="1"/>
</dbReference>
<dbReference type="InterPro" id="IPR045651">
    <property type="entry name" value="DUF6398"/>
</dbReference>
<dbReference type="Gene3D" id="1.25.40.10">
    <property type="entry name" value="Tetratricopeptide repeat domain"/>
    <property type="match status" value="1"/>
</dbReference>
<protein>
    <recommendedName>
        <fullName evidence="5">DUF6398 domain-containing protein</fullName>
    </recommendedName>
</protein>
<evidence type="ECO:0000313" key="9">
    <source>
        <dbReference type="Proteomes" id="UP000321089"/>
    </source>
</evidence>
<accession>A0A2S7F8J6</accession>
<evidence type="ECO:0000313" key="7">
    <source>
        <dbReference type="EMBL" id="PPV13628.1"/>
    </source>
</evidence>
<evidence type="ECO:0000256" key="3">
    <source>
        <dbReference type="ARBA" id="ARBA00022989"/>
    </source>
</evidence>
<keyword evidence="4" id="KW-0472">Membrane</keyword>
<reference evidence="6 9" key="2">
    <citation type="submission" date="2019-07" db="EMBL/GenBank/DDBJ databases">
        <title>Whole genome shotgun sequence of Clostridium butyricum NBRC 3858.</title>
        <authorList>
            <person name="Hosoyama A."/>
            <person name="Uohara A."/>
            <person name="Ohji S."/>
            <person name="Ichikawa N."/>
        </authorList>
    </citation>
    <scope>NUCLEOTIDE SEQUENCE [LARGE SCALE GENOMIC DNA]</scope>
    <source>
        <strain evidence="6 9">NBRC 3858</strain>
    </source>
</reference>
<comment type="caution">
    <text evidence="7">The sequence shown here is derived from an EMBL/GenBank/DDBJ whole genome shotgun (WGS) entry which is preliminary data.</text>
</comment>
<evidence type="ECO:0000256" key="4">
    <source>
        <dbReference type="ARBA" id="ARBA00023136"/>
    </source>
</evidence>
<dbReference type="GO" id="GO:0016020">
    <property type="term" value="C:membrane"/>
    <property type="evidence" value="ECO:0007669"/>
    <property type="project" value="UniProtKB-SubCell"/>
</dbReference>
<dbReference type="Pfam" id="PF04184">
    <property type="entry name" value="ST7"/>
    <property type="match status" value="1"/>
</dbReference>